<reference evidence="25 26" key="1">
    <citation type="submission" date="2019-07" db="EMBL/GenBank/DDBJ databases">
        <title>WGS assembly of Gossypium tomentosum.</title>
        <authorList>
            <person name="Chen Z.J."/>
            <person name="Sreedasyam A."/>
            <person name="Ando A."/>
            <person name="Song Q."/>
            <person name="De L."/>
            <person name="Hulse-Kemp A."/>
            <person name="Ding M."/>
            <person name="Ye W."/>
            <person name="Kirkbride R."/>
            <person name="Jenkins J."/>
            <person name="Plott C."/>
            <person name="Lovell J."/>
            <person name="Lin Y.-M."/>
            <person name="Vaughn R."/>
            <person name="Liu B."/>
            <person name="Li W."/>
            <person name="Simpson S."/>
            <person name="Scheffler B."/>
            <person name="Saski C."/>
            <person name="Grover C."/>
            <person name="Hu G."/>
            <person name="Conover J."/>
            <person name="Carlson J."/>
            <person name="Shu S."/>
            <person name="Boston L."/>
            <person name="Williams M."/>
            <person name="Peterson D."/>
            <person name="Mcgee K."/>
            <person name="Jones D."/>
            <person name="Wendel J."/>
            <person name="Stelly D."/>
            <person name="Grimwood J."/>
            <person name="Schmutz J."/>
        </authorList>
    </citation>
    <scope>NUCLEOTIDE SEQUENCE [LARGE SCALE GENOMIC DNA]</scope>
    <source>
        <strain evidence="25">7179.01</strain>
    </source>
</reference>
<evidence type="ECO:0000256" key="16">
    <source>
        <dbReference type="ARBA" id="ARBA00022989"/>
    </source>
</evidence>
<dbReference type="FunFam" id="3.30.200.20:FF:000432">
    <property type="entry name" value="LRR receptor-like serine/threonine-protein kinase EFR"/>
    <property type="match status" value="1"/>
</dbReference>
<evidence type="ECO:0000256" key="11">
    <source>
        <dbReference type="ARBA" id="ARBA00022729"/>
    </source>
</evidence>
<evidence type="ECO:0000256" key="18">
    <source>
        <dbReference type="ARBA" id="ARBA00023170"/>
    </source>
</evidence>
<keyword evidence="6" id="KW-0723">Serine/threonine-protein kinase</keyword>
<comment type="similarity">
    <text evidence="3">Belongs to the protein kinase superfamily. Ser/Thr protein kinase family.</text>
</comment>
<evidence type="ECO:0000256" key="21">
    <source>
        <dbReference type="ARBA" id="ARBA00048679"/>
    </source>
</evidence>
<keyword evidence="8" id="KW-0433">Leucine-rich repeat</keyword>
<evidence type="ECO:0000256" key="13">
    <source>
        <dbReference type="ARBA" id="ARBA00022741"/>
    </source>
</evidence>
<evidence type="ECO:0000256" key="19">
    <source>
        <dbReference type="ARBA" id="ARBA00023180"/>
    </source>
</evidence>
<keyword evidence="17 23" id="KW-0472">Membrane</keyword>
<evidence type="ECO:0000256" key="22">
    <source>
        <dbReference type="PROSITE-ProRule" id="PRU10141"/>
    </source>
</evidence>
<dbReference type="Pfam" id="PF00560">
    <property type="entry name" value="LRR_1"/>
    <property type="match status" value="3"/>
</dbReference>
<accession>A0A5D2JBQ2</accession>
<dbReference type="FunFam" id="3.80.10.10:FF:000288">
    <property type="entry name" value="LRR receptor-like serine/threonine-protein kinase EFR"/>
    <property type="match status" value="1"/>
</dbReference>
<evidence type="ECO:0000256" key="3">
    <source>
        <dbReference type="ARBA" id="ARBA00008684"/>
    </source>
</evidence>
<dbReference type="Pfam" id="PF08263">
    <property type="entry name" value="LRRNT_2"/>
    <property type="match status" value="1"/>
</dbReference>
<evidence type="ECO:0000313" key="26">
    <source>
        <dbReference type="Proteomes" id="UP000322667"/>
    </source>
</evidence>
<keyword evidence="12" id="KW-0677">Repeat</keyword>
<dbReference type="Pfam" id="PF07714">
    <property type="entry name" value="PK_Tyr_Ser-Thr"/>
    <property type="match status" value="1"/>
</dbReference>
<keyword evidence="16 23" id="KW-1133">Transmembrane helix</keyword>
<feature type="domain" description="Protein kinase" evidence="24">
    <location>
        <begin position="714"/>
        <end position="1026"/>
    </location>
</feature>
<dbReference type="FunFam" id="3.80.10.10:FF:000095">
    <property type="entry name" value="LRR receptor-like serine/threonine-protein kinase GSO1"/>
    <property type="match status" value="1"/>
</dbReference>
<dbReference type="Gene3D" id="1.10.510.10">
    <property type="entry name" value="Transferase(Phosphotransferase) domain 1"/>
    <property type="match status" value="1"/>
</dbReference>
<proteinExistence type="inferred from homology"/>
<evidence type="ECO:0000256" key="6">
    <source>
        <dbReference type="ARBA" id="ARBA00022527"/>
    </source>
</evidence>
<evidence type="ECO:0000256" key="14">
    <source>
        <dbReference type="ARBA" id="ARBA00022777"/>
    </source>
</evidence>
<dbReference type="Gene3D" id="3.80.10.10">
    <property type="entry name" value="Ribonuclease Inhibitor"/>
    <property type="match status" value="3"/>
</dbReference>
<gene>
    <name evidence="25" type="ORF">ES332_D10G311900v1</name>
</gene>
<dbReference type="PROSITE" id="PS50011">
    <property type="entry name" value="PROTEIN_KINASE_DOM"/>
    <property type="match status" value="1"/>
</dbReference>
<keyword evidence="10 23" id="KW-0812">Transmembrane</keyword>
<dbReference type="Pfam" id="PF23598">
    <property type="entry name" value="LRR_14"/>
    <property type="match status" value="1"/>
</dbReference>
<comment type="catalytic activity">
    <reaction evidence="21">
        <text>L-seryl-[protein] + ATP = O-phospho-L-seryl-[protein] + ADP + H(+)</text>
        <dbReference type="Rhea" id="RHEA:17989"/>
        <dbReference type="Rhea" id="RHEA-COMP:9863"/>
        <dbReference type="Rhea" id="RHEA-COMP:11604"/>
        <dbReference type="ChEBI" id="CHEBI:15378"/>
        <dbReference type="ChEBI" id="CHEBI:29999"/>
        <dbReference type="ChEBI" id="CHEBI:30616"/>
        <dbReference type="ChEBI" id="CHEBI:83421"/>
        <dbReference type="ChEBI" id="CHEBI:456216"/>
        <dbReference type="EC" id="2.7.11.1"/>
    </reaction>
</comment>
<evidence type="ECO:0000256" key="4">
    <source>
        <dbReference type="ARBA" id="ARBA00012513"/>
    </source>
</evidence>
<dbReference type="CDD" id="cd14066">
    <property type="entry name" value="STKc_IRAK"/>
    <property type="match status" value="1"/>
</dbReference>
<evidence type="ECO:0000259" key="24">
    <source>
        <dbReference type="PROSITE" id="PS50011"/>
    </source>
</evidence>
<dbReference type="GO" id="GO:0004674">
    <property type="term" value="F:protein serine/threonine kinase activity"/>
    <property type="evidence" value="ECO:0007669"/>
    <property type="project" value="UniProtKB-KW"/>
</dbReference>
<dbReference type="InterPro" id="IPR001245">
    <property type="entry name" value="Ser-Thr/Tyr_kinase_cat_dom"/>
</dbReference>
<keyword evidence="13 22" id="KW-0547">Nucleotide-binding</keyword>
<dbReference type="PROSITE" id="PS00108">
    <property type="entry name" value="PROTEIN_KINASE_ST"/>
    <property type="match status" value="1"/>
</dbReference>
<keyword evidence="14" id="KW-0418">Kinase</keyword>
<evidence type="ECO:0000256" key="15">
    <source>
        <dbReference type="ARBA" id="ARBA00022840"/>
    </source>
</evidence>
<feature type="binding site" evidence="22">
    <location>
        <position position="743"/>
    </location>
    <ligand>
        <name>ATP</name>
        <dbReference type="ChEBI" id="CHEBI:30616"/>
    </ligand>
</feature>
<dbReference type="PANTHER" id="PTHR27008:SF610">
    <property type="entry name" value="SERINE-THREONINE_TYROSINE-PROTEIN KINASE CATALYTIC DOMAIN-CONTAINING PROTEIN"/>
    <property type="match status" value="1"/>
</dbReference>
<keyword evidence="26" id="KW-1185">Reference proteome</keyword>
<dbReference type="GO" id="GO:0005886">
    <property type="term" value="C:plasma membrane"/>
    <property type="evidence" value="ECO:0007669"/>
    <property type="project" value="UniProtKB-SubCell"/>
</dbReference>
<evidence type="ECO:0000256" key="23">
    <source>
        <dbReference type="SAM" id="Phobius"/>
    </source>
</evidence>
<dbReference type="PROSITE" id="PS00107">
    <property type="entry name" value="PROTEIN_KINASE_ATP"/>
    <property type="match status" value="1"/>
</dbReference>
<dbReference type="Gene3D" id="3.30.200.20">
    <property type="entry name" value="Phosphorylase Kinase, domain 1"/>
    <property type="match status" value="1"/>
</dbReference>
<dbReference type="InterPro" id="IPR032675">
    <property type="entry name" value="LRR_dom_sf"/>
</dbReference>
<evidence type="ECO:0000256" key="2">
    <source>
        <dbReference type="ARBA" id="ARBA00004479"/>
    </source>
</evidence>
<dbReference type="InterPro" id="IPR055414">
    <property type="entry name" value="LRR_R13L4/SHOC2-like"/>
</dbReference>
<keyword evidence="7" id="KW-0597">Phosphoprotein</keyword>
<name>A0A5D2JBQ2_GOSTO</name>
<keyword evidence="19" id="KW-0325">Glycoprotein</keyword>
<dbReference type="EC" id="2.7.11.1" evidence="4"/>
<dbReference type="PANTHER" id="PTHR27008">
    <property type="entry name" value="OS04G0122200 PROTEIN"/>
    <property type="match status" value="1"/>
</dbReference>
<feature type="transmembrane region" description="Helical" evidence="23">
    <location>
        <begin position="659"/>
        <end position="682"/>
    </location>
</feature>
<keyword evidence="11" id="KW-0732">Signal</keyword>
<keyword evidence="9" id="KW-0808">Transferase</keyword>
<dbReference type="SMART" id="SM00220">
    <property type="entry name" value="S_TKc"/>
    <property type="match status" value="1"/>
</dbReference>
<comment type="subcellular location">
    <subcellularLocation>
        <location evidence="1">Cell membrane</location>
        <topology evidence="1">Single-pass membrane protein</topology>
    </subcellularLocation>
    <subcellularLocation>
        <location evidence="2">Membrane</location>
        <topology evidence="2">Single-pass type I membrane protein</topology>
    </subcellularLocation>
</comment>
<evidence type="ECO:0000256" key="7">
    <source>
        <dbReference type="ARBA" id="ARBA00022553"/>
    </source>
</evidence>
<evidence type="ECO:0000256" key="10">
    <source>
        <dbReference type="ARBA" id="ARBA00022692"/>
    </source>
</evidence>
<keyword evidence="18" id="KW-0675">Receptor</keyword>
<dbReference type="SMART" id="SM00369">
    <property type="entry name" value="LRR_TYP"/>
    <property type="match status" value="7"/>
</dbReference>
<dbReference type="AlphaFoldDB" id="A0A5D2JBQ2"/>
<dbReference type="InterPro" id="IPR008271">
    <property type="entry name" value="Ser/Thr_kinase_AS"/>
</dbReference>
<evidence type="ECO:0000256" key="17">
    <source>
        <dbReference type="ARBA" id="ARBA00023136"/>
    </source>
</evidence>
<dbReference type="InterPro" id="IPR000719">
    <property type="entry name" value="Prot_kinase_dom"/>
</dbReference>
<protein>
    <recommendedName>
        <fullName evidence="4">non-specific serine/threonine protein kinase</fullName>
        <ecNumber evidence="4">2.7.11.1</ecNumber>
    </recommendedName>
</protein>
<dbReference type="InterPro" id="IPR013210">
    <property type="entry name" value="LRR_N_plant-typ"/>
</dbReference>
<evidence type="ECO:0000256" key="5">
    <source>
        <dbReference type="ARBA" id="ARBA00022475"/>
    </source>
</evidence>
<dbReference type="SUPFAM" id="SSF56112">
    <property type="entry name" value="Protein kinase-like (PK-like)"/>
    <property type="match status" value="1"/>
</dbReference>
<keyword evidence="5" id="KW-1003">Cell membrane</keyword>
<sequence length="1134" mass="124573">MEVGNSFFIVCIQLIILVSCFNLQGLNLLGLAHAATVVRGNDTDLQALLQFKAMITGDQLKVMNSWNSSIHFCEWHGVTCGRNNRRVIKLELQFLKLLGSLSPFIGNLSFLKELNLASNNFHNQIPQEIGRLRRLETLQLSNNSITGEIPSNLSSCSKLTFVSMRGNQLTGEIPASLGLLANMKTLSFAINRLRGSIPPSFGNLTSLEALILRTNALSGVIPEDIGRLPNLSFFSVEENAISGIIPVRMFNLSNIRSFDIGGNNIQGTLPSNLAITMPYIDFFSVWGNQLSGKIPISISNASNLYMLQLDRNIFSGNVPSLEKLDKLSILLLGTNHLGTGTGGDLNFLCSLVNNTKLDSLDIRTNNFGGVLPECISNFSSSLQFLEIENNKILGRIPDGIGNLINLGVLQVSQNQLSGPIPVNIGRIQKLNSFDARNNFLTGTIPYSIGNLTGLTLLALGVNNLQGNIPSSLGNCQNLLVLGLSYNNLSGSIPPQVLGLSSLSILLNLSSNYLTGELSVDVEKLTNLGDLDFSKNKLSGLIPKSLGSCVRLERLFLGGNLFEGPIPSSLSSLRGLVELDVSENNLSGGVPEFLVSFKALKYLNLSFNNFEGVLPSGGLFKNASAVFVEGNNKLCGGIPELQLSRCNSKKSSKTSLRFKIVIVVVVVILGVTLVLSIVLIIWFRKRKVQQPISTFAENSLLWLSYQRILKATNEFSMRNLVGSGSFGSVYKGILEESGVVIAVKVLNLLDHRSSRSFLVECETLKNIRHRNLVKVLTAISGVDYQGNDFKALVYEFMVNGSLEDWLHSPTGTSELEMMRKLNFFKRVSVAIDVAHALEYLHHHCETSIIHCDLKPSNILLDEEMVGHISDFGLAKIISADEPNCSTKMSSSLGLRGTIGYAPPEYGMGSELSTKGDVYSYGILLLEMFTGKRPTDERFREGLSLQNFVKAALPERIIEITDPILVQERVRRGTPNVNNFRNDRYLQCLNSLFEIGLACSAESPNERIDISDVATKLCSIKDKLHSTRLPREGEQELKSIKYVTFKKNLISLKPQGCVKNHPPRAMAARTIDSKLLCKKEIQWVRGGHPAHIPEAIAVLPNCPGFGAIEEDVVHRLRKLKAKGASYRFPRDYTTLF</sequence>
<dbReference type="InterPro" id="IPR011009">
    <property type="entry name" value="Kinase-like_dom_sf"/>
</dbReference>
<dbReference type="EMBL" id="CM017632">
    <property type="protein sequence ID" value="TYH51885.1"/>
    <property type="molecule type" value="Genomic_DNA"/>
</dbReference>
<evidence type="ECO:0000256" key="8">
    <source>
        <dbReference type="ARBA" id="ARBA00022614"/>
    </source>
</evidence>
<dbReference type="InterPro" id="IPR003591">
    <property type="entry name" value="Leu-rich_rpt_typical-subtyp"/>
</dbReference>
<dbReference type="InterPro" id="IPR017441">
    <property type="entry name" value="Protein_kinase_ATP_BS"/>
</dbReference>
<dbReference type="GO" id="GO:0005524">
    <property type="term" value="F:ATP binding"/>
    <property type="evidence" value="ECO:0007669"/>
    <property type="project" value="UniProtKB-UniRule"/>
</dbReference>
<evidence type="ECO:0000256" key="12">
    <source>
        <dbReference type="ARBA" id="ARBA00022737"/>
    </source>
</evidence>
<dbReference type="SUPFAM" id="SSF52058">
    <property type="entry name" value="L domain-like"/>
    <property type="match status" value="2"/>
</dbReference>
<dbReference type="InterPro" id="IPR051809">
    <property type="entry name" value="Plant_receptor-like_S/T_kinase"/>
</dbReference>
<evidence type="ECO:0000256" key="1">
    <source>
        <dbReference type="ARBA" id="ARBA00004162"/>
    </source>
</evidence>
<dbReference type="Proteomes" id="UP000322667">
    <property type="component" value="Chromosome D10"/>
</dbReference>
<evidence type="ECO:0000313" key="25">
    <source>
        <dbReference type="EMBL" id="TYH51885.1"/>
    </source>
</evidence>
<evidence type="ECO:0000256" key="9">
    <source>
        <dbReference type="ARBA" id="ARBA00022679"/>
    </source>
</evidence>
<comment type="catalytic activity">
    <reaction evidence="20">
        <text>L-threonyl-[protein] + ATP = O-phospho-L-threonyl-[protein] + ADP + H(+)</text>
        <dbReference type="Rhea" id="RHEA:46608"/>
        <dbReference type="Rhea" id="RHEA-COMP:11060"/>
        <dbReference type="Rhea" id="RHEA-COMP:11605"/>
        <dbReference type="ChEBI" id="CHEBI:15378"/>
        <dbReference type="ChEBI" id="CHEBI:30013"/>
        <dbReference type="ChEBI" id="CHEBI:30616"/>
        <dbReference type="ChEBI" id="CHEBI:61977"/>
        <dbReference type="ChEBI" id="CHEBI:456216"/>
        <dbReference type="EC" id="2.7.11.1"/>
    </reaction>
</comment>
<evidence type="ECO:0000256" key="20">
    <source>
        <dbReference type="ARBA" id="ARBA00047899"/>
    </source>
</evidence>
<dbReference type="FunFam" id="1.10.510.10:FF:000358">
    <property type="entry name" value="Putative leucine-rich repeat receptor-like serine/threonine-protein kinase"/>
    <property type="match status" value="1"/>
</dbReference>
<keyword evidence="15 22" id="KW-0067">ATP-binding</keyword>
<dbReference type="InterPro" id="IPR001611">
    <property type="entry name" value="Leu-rich_rpt"/>
</dbReference>
<organism evidence="25 26">
    <name type="scientific">Gossypium tomentosum</name>
    <name type="common">Hawaiian cotton</name>
    <name type="synonym">Gossypium sandvicense</name>
    <dbReference type="NCBI Taxonomy" id="34277"/>
    <lineage>
        <taxon>Eukaryota</taxon>
        <taxon>Viridiplantae</taxon>
        <taxon>Streptophyta</taxon>
        <taxon>Embryophyta</taxon>
        <taxon>Tracheophyta</taxon>
        <taxon>Spermatophyta</taxon>
        <taxon>Magnoliopsida</taxon>
        <taxon>eudicotyledons</taxon>
        <taxon>Gunneridae</taxon>
        <taxon>Pentapetalae</taxon>
        <taxon>rosids</taxon>
        <taxon>malvids</taxon>
        <taxon>Malvales</taxon>
        <taxon>Malvaceae</taxon>
        <taxon>Malvoideae</taxon>
        <taxon>Gossypium</taxon>
    </lineage>
</organism>